<sequence length="103" mass="11278">METDKMVKAMARWWQTVKEDDHDAGARNPMLYDPLTENNVKTTKLMQYVATFVVCLGAISAGTALAWTSPVLPQMTAPNVTVNASATAQNTTLDGELYLTPDE</sequence>
<feature type="transmembrane region" description="Helical" evidence="1">
    <location>
        <begin position="48"/>
        <end position="67"/>
    </location>
</feature>
<name>T1GU49_MEGSC</name>
<evidence type="ECO:0000256" key="1">
    <source>
        <dbReference type="SAM" id="Phobius"/>
    </source>
</evidence>
<evidence type="ECO:0000313" key="2">
    <source>
        <dbReference type="EnsemblMetazoa" id="MESCA007256-PA"/>
    </source>
</evidence>
<dbReference type="Proteomes" id="UP000015102">
    <property type="component" value="Unassembled WGS sequence"/>
</dbReference>
<proteinExistence type="predicted"/>
<keyword evidence="3" id="KW-1185">Reference proteome</keyword>
<accession>T1GU49</accession>
<dbReference type="STRING" id="36166.T1GU49"/>
<reference evidence="2" key="2">
    <citation type="submission" date="2015-06" db="UniProtKB">
        <authorList>
            <consortium name="EnsemblMetazoa"/>
        </authorList>
    </citation>
    <scope>IDENTIFICATION</scope>
</reference>
<dbReference type="HOGENOM" id="CLU_2270475_0_0_1"/>
<dbReference type="EnsemblMetazoa" id="MESCA007256-RA">
    <property type="protein sequence ID" value="MESCA007256-PA"/>
    <property type="gene ID" value="MESCA007256"/>
</dbReference>
<keyword evidence="1" id="KW-1133">Transmembrane helix</keyword>
<keyword evidence="1" id="KW-0472">Membrane</keyword>
<protein>
    <submittedName>
        <fullName evidence="2">Uncharacterized protein</fullName>
    </submittedName>
</protein>
<reference evidence="3" key="1">
    <citation type="submission" date="2013-02" db="EMBL/GenBank/DDBJ databases">
        <authorList>
            <person name="Hughes D."/>
        </authorList>
    </citation>
    <scope>NUCLEOTIDE SEQUENCE</scope>
    <source>
        <strain>Durham</strain>
        <strain evidence="3">NC isolate 2 -- Noor lab</strain>
    </source>
</reference>
<evidence type="ECO:0000313" key="3">
    <source>
        <dbReference type="Proteomes" id="UP000015102"/>
    </source>
</evidence>
<dbReference type="EMBL" id="CAQQ02195011">
    <property type="status" value="NOT_ANNOTATED_CDS"/>
    <property type="molecule type" value="Genomic_DNA"/>
</dbReference>
<keyword evidence="1" id="KW-0812">Transmembrane</keyword>
<dbReference type="AlphaFoldDB" id="T1GU49"/>
<organism evidence="2 3">
    <name type="scientific">Megaselia scalaris</name>
    <name type="common">Humpbacked fly</name>
    <name type="synonym">Phora scalaris</name>
    <dbReference type="NCBI Taxonomy" id="36166"/>
    <lineage>
        <taxon>Eukaryota</taxon>
        <taxon>Metazoa</taxon>
        <taxon>Ecdysozoa</taxon>
        <taxon>Arthropoda</taxon>
        <taxon>Hexapoda</taxon>
        <taxon>Insecta</taxon>
        <taxon>Pterygota</taxon>
        <taxon>Neoptera</taxon>
        <taxon>Endopterygota</taxon>
        <taxon>Diptera</taxon>
        <taxon>Brachycera</taxon>
        <taxon>Muscomorpha</taxon>
        <taxon>Platypezoidea</taxon>
        <taxon>Phoridae</taxon>
        <taxon>Megaseliini</taxon>
        <taxon>Megaselia</taxon>
    </lineage>
</organism>